<evidence type="ECO:0000256" key="1">
    <source>
        <dbReference type="SAM" id="MobiDB-lite"/>
    </source>
</evidence>
<feature type="region of interest" description="Disordered" evidence="1">
    <location>
        <begin position="56"/>
        <end position="144"/>
    </location>
</feature>
<reference evidence="3 4" key="1">
    <citation type="submission" date="2014-04" db="EMBL/GenBank/DDBJ databases">
        <authorList>
            <consortium name="DOE Joint Genome Institute"/>
            <person name="Kuo A."/>
            <person name="Martino E."/>
            <person name="Perotto S."/>
            <person name="Kohler A."/>
            <person name="Nagy L.G."/>
            <person name="Floudas D."/>
            <person name="Copeland A."/>
            <person name="Barry K.W."/>
            <person name="Cichocki N."/>
            <person name="Veneault-Fourrey C."/>
            <person name="LaButti K."/>
            <person name="Lindquist E.A."/>
            <person name="Lipzen A."/>
            <person name="Lundell T."/>
            <person name="Morin E."/>
            <person name="Murat C."/>
            <person name="Sun H."/>
            <person name="Tunlid A."/>
            <person name="Henrissat B."/>
            <person name="Grigoriev I.V."/>
            <person name="Hibbett D.S."/>
            <person name="Martin F."/>
            <person name="Nordberg H.P."/>
            <person name="Cantor M.N."/>
            <person name="Hua S.X."/>
        </authorList>
    </citation>
    <scope>NUCLEOTIDE SEQUENCE [LARGE SCALE GENOMIC DNA]</scope>
    <source>
        <strain evidence="3 4">Zn</strain>
    </source>
</reference>
<keyword evidence="2" id="KW-1133">Transmembrane helix</keyword>
<organism evidence="3 4">
    <name type="scientific">Oidiodendron maius (strain Zn)</name>
    <dbReference type="NCBI Taxonomy" id="913774"/>
    <lineage>
        <taxon>Eukaryota</taxon>
        <taxon>Fungi</taxon>
        <taxon>Dikarya</taxon>
        <taxon>Ascomycota</taxon>
        <taxon>Pezizomycotina</taxon>
        <taxon>Leotiomycetes</taxon>
        <taxon>Leotiomycetes incertae sedis</taxon>
        <taxon>Myxotrichaceae</taxon>
        <taxon>Oidiodendron</taxon>
    </lineage>
</organism>
<reference evidence="4" key="2">
    <citation type="submission" date="2015-01" db="EMBL/GenBank/DDBJ databases">
        <title>Evolutionary Origins and Diversification of the Mycorrhizal Mutualists.</title>
        <authorList>
            <consortium name="DOE Joint Genome Institute"/>
            <consortium name="Mycorrhizal Genomics Consortium"/>
            <person name="Kohler A."/>
            <person name="Kuo A."/>
            <person name="Nagy L.G."/>
            <person name="Floudas D."/>
            <person name="Copeland A."/>
            <person name="Barry K.W."/>
            <person name="Cichocki N."/>
            <person name="Veneault-Fourrey C."/>
            <person name="LaButti K."/>
            <person name="Lindquist E.A."/>
            <person name="Lipzen A."/>
            <person name="Lundell T."/>
            <person name="Morin E."/>
            <person name="Murat C."/>
            <person name="Riley R."/>
            <person name="Ohm R."/>
            <person name="Sun H."/>
            <person name="Tunlid A."/>
            <person name="Henrissat B."/>
            <person name="Grigoriev I.V."/>
            <person name="Hibbett D.S."/>
            <person name="Martin F."/>
        </authorList>
    </citation>
    <scope>NUCLEOTIDE SEQUENCE [LARGE SCALE GENOMIC DNA]</scope>
    <source>
        <strain evidence="4">Zn</strain>
    </source>
</reference>
<feature type="compositionally biased region" description="Basic residues" evidence="1">
    <location>
        <begin position="71"/>
        <end position="84"/>
    </location>
</feature>
<feature type="region of interest" description="Disordered" evidence="1">
    <location>
        <begin position="377"/>
        <end position="487"/>
    </location>
</feature>
<dbReference type="InParanoid" id="A0A0C3GYX1"/>
<name>A0A0C3GYX1_OIDMZ</name>
<dbReference type="EMBL" id="KN832876">
    <property type="protein sequence ID" value="KIN01166.1"/>
    <property type="molecule type" value="Genomic_DNA"/>
</dbReference>
<dbReference type="HOGENOM" id="CLU_022040_0_0_1"/>
<accession>A0A0C3GYX1</accession>
<feature type="compositionally biased region" description="Basic and acidic residues" evidence="1">
    <location>
        <begin position="59"/>
        <end position="70"/>
    </location>
</feature>
<dbReference type="AlphaFoldDB" id="A0A0C3GYX1"/>
<protein>
    <submittedName>
        <fullName evidence="3">Uncharacterized protein</fullName>
    </submittedName>
</protein>
<feature type="compositionally biased region" description="Basic and acidic residues" evidence="1">
    <location>
        <begin position="397"/>
        <end position="413"/>
    </location>
</feature>
<evidence type="ECO:0000313" key="3">
    <source>
        <dbReference type="EMBL" id="KIN01166.1"/>
    </source>
</evidence>
<feature type="compositionally biased region" description="Polar residues" evidence="1">
    <location>
        <begin position="443"/>
        <end position="456"/>
    </location>
</feature>
<feature type="compositionally biased region" description="Basic and acidic residues" evidence="1">
    <location>
        <begin position="457"/>
        <end position="479"/>
    </location>
</feature>
<feature type="compositionally biased region" description="Basic and acidic residues" evidence="1">
    <location>
        <begin position="122"/>
        <end position="135"/>
    </location>
</feature>
<evidence type="ECO:0000256" key="2">
    <source>
        <dbReference type="SAM" id="Phobius"/>
    </source>
</evidence>
<sequence>MNVTETVTIINKSGKVISTGKHLINIFKDAKDAYNEKKAALQAEYETRARNRNTQRTWLVRDEARSEASSKHSKSSRRSHRRRKDRDGERSSRPPLTEHNLSRIDEGSVISESRRSRKSSSRHGDGGPKEGRVEYRSPYMENAGPSQVTLVRRHTDFPTSLPFGPTDAQLTQSTLPPSYHTYEPQRSNSVPDLYTKEEHIDMNLAYGPIPHHTSLADPDEVNREQVELKMSRIDQLLMEAHCVQHSASAMMSNLQANPEAMAAVALTLAELSSLLTKMSPSIIASLRAGSPAVFALLASPQFLIAGGLALGVTVVMFGGYKIIKRIQADVEAKRVSNRLEEPLVFGPRILGPQELDFNQDIELTSIDTWRRGIADAEASSTGTSVDGEFITPAAAKQNEERNRDKPRDGRATEVETVVSGRSRRTVRRVSSESTIRPKRDPAQGSSASKAPTSEAGTNKKNEKSKRKETSVIGSKEQKSKKSSSTNGLIVLFKKGKKVKDGKESVLSLRPKTIEI</sequence>
<gene>
    <name evidence="3" type="ORF">OIDMADRAFT_145276</name>
</gene>
<dbReference type="Proteomes" id="UP000054321">
    <property type="component" value="Unassembled WGS sequence"/>
</dbReference>
<dbReference type="OrthoDB" id="5402307at2759"/>
<proteinExistence type="predicted"/>
<keyword evidence="2" id="KW-0472">Membrane</keyword>
<keyword evidence="2" id="KW-0812">Transmembrane</keyword>
<keyword evidence="4" id="KW-1185">Reference proteome</keyword>
<evidence type="ECO:0000313" key="4">
    <source>
        <dbReference type="Proteomes" id="UP000054321"/>
    </source>
</evidence>
<feature type="transmembrane region" description="Helical" evidence="2">
    <location>
        <begin position="292"/>
        <end position="317"/>
    </location>
</feature>
<dbReference type="STRING" id="913774.A0A0C3GYX1"/>